<dbReference type="Proteomes" id="UP000247536">
    <property type="component" value="Unassembled WGS sequence"/>
</dbReference>
<gene>
    <name evidence="1" type="ORF">DMY87_18195</name>
</gene>
<comment type="caution">
    <text evidence="1">The sequence shown here is derived from an EMBL/GenBank/DDBJ whole genome shotgun (WGS) entry which is preliminary data.</text>
</comment>
<reference evidence="1 2" key="1">
    <citation type="submission" date="2018-06" db="EMBL/GenBank/DDBJ databases">
        <title>Rhizobium wuzhouense sp. nov., isolated from roots of Oryza officinalis.</title>
        <authorList>
            <person name="Yuan T."/>
        </authorList>
    </citation>
    <scope>NUCLEOTIDE SEQUENCE [LARGE SCALE GENOMIC DNA]</scope>
    <source>
        <strain evidence="1 2">W44</strain>
    </source>
</reference>
<keyword evidence="2" id="KW-1185">Reference proteome</keyword>
<proteinExistence type="predicted"/>
<name>A0ABX5NN80_9HYPH</name>
<sequence>MSVHPVDLIANLEPARVIERAALPVVRGVELMAMADIEKATLNKRDWRRLTGIQGRDFGGIIVFARKGARG</sequence>
<dbReference type="EMBL" id="QJRY01000007">
    <property type="protein sequence ID" value="PYB71289.1"/>
    <property type="molecule type" value="Genomic_DNA"/>
</dbReference>
<organism evidence="1 2">
    <name type="scientific">Rhizobium wuzhouense</name>
    <dbReference type="NCBI Taxonomy" id="1986026"/>
    <lineage>
        <taxon>Bacteria</taxon>
        <taxon>Pseudomonadati</taxon>
        <taxon>Pseudomonadota</taxon>
        <taxon>Alphaproteobacteria</taxon>
        <taxon>Hyphomicrobiales</taxon>
        <taxon>Rhizobiaceae</taxon>
        <taxon>Rhizobium/Agrobacterium group</taxon>
        <taxon>Rhizobium</taxon>
    </lineage>
</organism>
<evidence type="ECO:0000313" key="1">
    <source>
        <dbReference type="EMBL" id="PYB71289.1"/>
    </source>
</evidence>
<accession>A0ABX5NN80</accession>
<protein>
    <submittedName>
        <fullName evidence="1">Uncharacterized protein</fullName>
    </submittedName>
</protein>
<evidence type="ECO:0000313" key="2">
    <source>
        <dbReference type="Proteomes" id="UP000247536"/>
    </source>
</evidence>
<dbReference type="RefSeq" id="WP_110793079.1">
    <property type="nucleotide sequence ID" value="NZ_QJRY01000007.1"/>
</dbReference>